<evidence type="ECO:0000313" key="3">
    <source>
        <dbReference type="Proteomes" id="UP001595756"/>
    </source>
</evidence>
<evidence type="ECO:0000256" key="1">
    <source>
        <dbReference type="SAM" id="MobiDB-lite"/>
    </source>
</evidence>
<dbReference type="Gene3D" id="3.30.470.10">
    <property type="match status" value="1"/>
</dbReference>
<evidence type="ECO:0000313" key="2">
    <source>
        <dbReference type="EMBL" id="MFC4297018.1"/>
    </source>
</evidence>
<accession>A0ABV8RUD3</accession>
<feature type="region of interest" description="Disordered" evidence="1">
    <location>
        <begin position="1"/>
        <end position="28"/>
    </location>
</feature>
<dbReference type="Pfam" id="PF01063">
    <property type="entry name" value="Aminotran_4"/>
    <property type="match status" value="1"/>
</dbReference>
<reference evidence="3" key="1">
    <citation type="journal article" date="2019" name="Int. J. Syst. Evol. Microbiol.">
        <title>The Global Catalogue of Microorganisms (GCM) 10K type strain sequencing project: providing services to taxonomists for standard genome sequencing and annotation.</title>
        <authorList>
            <consortium name="The Broad Institute Genomics Platform"/>
            <consortium name="The Broad Institute Genome Sequencing Center for Infectious Disease"/>
            <person name="Wu L."/>
            <person name="Ma J."/>
        </authorList>
    </citation>
    <scope>NUCLEOTIDE SEQUENCE [LARGE SCALE GENOMIC DNA]</scope>
    <source>
        <strain evidence="3">CGMCC 1.19029</strain>
    </source>
</reference>
<dbReference type="SUPFAM" id="SSF56752">
    <property type="entry name" value="D-aminoacid aminotransferase-like PLP-dependent enzymes"/>
    <property type="match status" value="1"/>
</dbReference>
<proteinExistence type="predicted"/>
<dbReference type="InterPro" id="IPR036038">
    <property type="entry name" value="Aminotransferase-like"/>
</dbReference>
<gene>
    <name evidence="2" type="ORF">ACFO0J_03055</name>
</gene>
<keyword evidence="2" id="KW-0808">Transferase</keyword>
<name>A0ABV8RUD3_9BURK</name>
<dbReference type="InterPro" id="IPR043132">
    <property type="entry name" value="BCAT-like_C"/>
</dbReference>
<keyword evidence="2" id="KW-0032">Aminotransferase</keyword>
<organism evidence="2 3">
    <name type="scientific">Castellaniella hirudinis</name>
    <dbReference type="NCBI Taxonomy" id="1144617"/>
    <lineage>
        <taxon>Bacteria</taxon>
        <taxon>Pseudomonadati</taxon>
        <taxon>Pseudomonadota</taxon>
        <taxon>Betaproteobacteria</taxon>
        <taxon>Burkholderiales</taxon>
        <taxon>Alcaligenaceae</taxon>
        <taxon>Castellaniella</taxon>
    </lineage>
</organism>
<dbReference type="Gene3D" id="3.20.10.10">
    <property type="entry name" value="D-amino Acid Aminotransferase, subunit A, domain 2"/>
    <property type="match status" value="1"/>
</dbReference>
<dbReference type="InterPro" id="IPR001544">
    <property type="entry name" value="Aminotrans_IV"/>
</dbReference>
<dbReference type="RefSeq" id="WP_376811584.1">
    <property type="nucleotide sequence ID" value="NZ_JBHSDY010000002.1"/>
</dbReference>
<comment type="caution">
    <text evidence="2">The sequence shown here is derived from an EMBL/GenBank/DDBJ whole genome shotgun (WGS) entry which is preliminary data.</text>
</comment>
<protein>
    <submittedName>
        <fullName evidence="2">Aminotransferase class IV</fullName>
    </submittedName>
</protein>
<dbReference type="Proteomes" id="UP001595756">
    <property type="component" value="Unassembled WGS sequence"/>
</dbReference>
<keyword evidence="3" id="KW-1185">Reference proteome</keyword>
<sequence>MESPRPESGVSRAGPAGQPGSAPPAPPAAEIRRLAPDLIETLRLEQGRIALWPGHRARLLASAQALGYPLDAATLEGWMAGRIRDLDAGEAAVSRPDTDTPPASAPQRLRLLLAADGRLSLESAPLPPTAEPVRLAWAADVLGPDAVLDARDPWLRHKTTHRPRFAAAQAWLHARPEYFDLIFCNTAGDVCEGSRSTIYVRDVDGAWLTPPLASGLLPGVRRQALLDAGAAREARLSPADLRQATALQVSNALRGCLDARLS</sequence>
<dbReference type="InterPro" id="IPR043131">
    <property type="entry name" value="BCAT-like_N"/>
</dbReference>
<dbReference type="EMBL" id="JBHSDY010000002">
    <property type="protein sequence ID" value="MFC4297018.1"/>
    <property type="molecule type" value="Genomic_DNA"/>
</dbReference>
<dbReference type="GO" id="GO:0008483">
    <property type="term" value="F:transaminase activity"/>
    <property type="evidence" value="ECO:0007669"/>
    <property type="project" value="UniProtKB-KW"/>
</dbReference>